<reference evidence="4" key="1">
    <citation type="submission" date="2016-06" db="UniProtKB">
        <authorList>
            <consortium name="WormBaseParasite"/>
        </authorList>
    </citation>
    <scope>IDENTIFICATION</scope>
</reference>
<dbReference type="WBParaSite" id="SCUD_0000416901-mRNA-1">
    <property type="protein sequence ID" value="SCUD_0000416901-mRNA-1"/>
    <property type="gene ID" value="SCUD_0000416901"/>
</dbReference>
<keyword evidence="1" id="KW-0472">Membrane</keyword>
<proteinExistence type="predicted"/>
<reference evidence="2 3" key="2">
    <citation type="submission" date="2018-11" db="EMBL/GenBank/DDBJ databases">
        <authorList>
            <consortium name="Pathogen Informatics"/>
        </authorList>
    </citation>
    <scope>NUCLEOTIDE SEQUENCE [LARGE SCALE GENOMIC DNA]</scope>
    <source>
        <strain evidence="2">Dakar</strain>
        <strain evidence="3">Dakar, Senegal</strain>
    </source>
</reference>
<evidence type="ECO:0000313" key="2">
    <source>
        <dbReference type="EMBL" id="VDO87044.1"/>
    </source>
</evidence>
<feature type="transmembrane region" description="Helical" evidence="1">
    <location>
        <begin position="117"/>
        <end position="138"/>
    </location>
</feature>
<gene>
    <name evidence="2" type="ORF">SCUD_LOCUS4169</name>
</gene>
<keyword evidence="1" id="KW-1133">Transmembrane helix</keyword>
<evidence type="ECO:0000313" key="4">
    <source>
        <dbReference type="WBParaSite" id="SCUD_0000416901-mRNA-1"/>
    </source>
</evidence>
<dbReference type="Proteomes" id="UP000279833">
    <property type="component" value="Unassembled WGS sequence"/>
</dbReference>
<evidence type="ECO:0000256" key="1">
    <source>
        <dbReference type="SAM" id="Phobius"/>
    </source>
</evidence>
<dbReference type="AlphaFoldDB" id="A0A183JN83"/>
<accession>A0A183JN83</accession>
<sequence length="157" mass="17895">MMCSLMMKNVNSMIVLDIVIIHNSLVGVVLQISILIVSSETLICFVSIDILMIMVRSSIFVVYLTMMMVMTMASFHHSAACSIHQMNLMGLLDIKVNKTVKLKPYEEVIQLLLKHVVLNYILEVISLILFCTIIQKYLTVVCPLDKLKIVYSRWSLL</sequence>
<feature type="transmembrane region" description="Helical" evidence="1">
    <location>
        <begin position="42"/>
        <end position="64"/>
    </location>
</feature>
<dbReference type="EMBL" id="UZAK01005255">
    <property type="protein sequence ID" value="VDO87044.1"/>
    <property type="molecule type" value="Genomic_DNA"/>
</dbReference>
<evidence type="ECO:0000313" key="3">
    <source>
        <dbReference type="Proteomes" id="UP000279833"/>
    </source>
</evidence>
<keyword evidence="1" id="KW-0812">Transmembrane</keyword>
<feature type="transmembrane region" description="Helical" evidence="1">
    <location>
        <begin position="12"/>
        <end position="36"/>
    </location>
</feature>
<keyword evidence="3" id="KW-1185">Reference proteome</keyword>
<organism evidence="4">
    <name type="scientific">Schistosoma curassoni</name>
    <dbReference type="NCBI Taxonomy" id="6186"/>
    <lineage>
        <taxon>Eukaryota</taxon>
        <taxon>Metazoa</taxon>
        <taxon>Spiralia</taxon>
        <taxon>Lophotrochozoa</taxon>
        <taxon>Platyhelminthes</taxon>
        <taxon>Trematoda</taxon>
        <taxon>Digenea</taxon>
        <taxon>Strigeidida</taxon>
        <taxon>Schistosomatoidea</taxon>
        <taxon>Schistosomatidae</taxon>
        <taxon>Schistosoma</taxon>
    </lineage>
</organism>
<protein>
    <submittedName>
        <fullName evidence="4">Transmembrane protein</fullName>
    </submittedName>
</protein>
<name>A0A183JN83_9TREM</name>